<dbReference type="KEGG" id="mcit:NCTC10181_00394"/>
<proteinExistence type="predicted"/>
<dbReference type="Gene3D" id="3.40.30.10">
    <property type="entry name" value="Glutaredoxin"/>
    <property type="match status" value="1"/>
</dbReference>
<reference evidence="2 3" key="1">
    <citation type="submission" date="2019-01" db="EMBL/GenBank/DDBJ databases">
        <authorList>
            <consortium name="Pathogen Informatics"/>
        </authorList>
    </citation>
    <scope>NUCLEOTIDE SEQUENCE [LARGE SCALE GENOMIC DNA]</scope>
    <source>
        <strain evidence="2 3">NCTC10181</strain>
    </source>
</reference>
<dbReference type="PANTHER" id="PTHR10438">
    <property type="entry name" value="THIOREDOXIN"/>
    <property type="match status" value="1"/>
</dbReference>
<protein>
    <submittedName>
        <fullName evidence="2">Thioredoxin</fullName>
    </submittedName>
</protein>
<gene>
    <name evidence="2" type="ORF">NCTC10181_00394</name>
</gene>
<name>A0A449B1X6_9BACT</name>
<dbReference type="InterPro" id="IPR050620">
    <property type="entry name" value="Thioredoxin_H-type-like"/>
</dbReference>
<dbReference type="SUPFAM" id="SSF52833">
    <property type="entry name" value="Thioredoxin-like"/>
    <property type="match status" value="1"/>
</dbReference>
<dbReference type="InterPro" id="IPR013766">
    <property type="entry name" value="Thioredoxin_domain"/>
</dbReference>
<dbReference type="OrthoDB" id="7629852at2"/>
<dbReference type="PANTHER" id="PTHR10438:SF463">
    <property type="entry name" value="THIOREDOXIN"/>
    <property type="match status" value="1"/>
</dbReference>
<dbReference type="InterPro" id="IPR036249">
    <property type="entry name" value="Thioredoxin-like_sf"/>
</dbReference>
<evidence type="ECO:0000313" key="2">
    <source>
        <dbReference type="EMBL" id="VEU74545.1"/>
    </source>
</evidence>
<accession>A0A449B1X6</accession>
<feature type="domain" description="Thioredoxin" evidence="1">
    <location>
        <begin position="17"/>
        <end position="108"/>
    </location>
</feature>
<dbReference type="CDD" id="cd02947">
    <property type="entry name" value="TRX_family"/>
    <property type="match status" value="1"/>
</dbReference>
<evidence type="ECO:0000259" key="1">
    <source>
        <dbReference type="Pfam" id="PF00085"/>
    </source>
</evidence>
<dbReference type="Proteomes" id="UP000290985">
    <property type="component" value="Chromosome"/>
</dbReference>
<dbReference type="Pfam" id="PF00085">
    <property type="entry name" value="Thioredoxin"/>
    <property type="match status" value="1"/>
</dbReference>
<organism evidence="2 3">
    <name type="scientific">Mycoplasmopsis citelli</name>
    <dbReference type="NCBI Taxonomy" id="171281"/>
    <lineage>
        <taxon>Bacteria</taxon>
        <taxon>Bacillati</taxon>
        <taxon>Mycoplasmatota</taxon>
        <taxon>Mycoplasmoidales</taxon>
        <taxon>Metamycoplasmataceae</taxon>
        <taxon>Mycoplasmopsis</taxon>
    </lineage>
</organism>
<dbReference type="EMBL" id="LR215036">
    <property type="protein sequence ID" value="VEU74545.1"/>
    <property type="molecule type" value="Genomic_DNA"/>
</dbReference>
<sequence length="115" mass="13512">MKKLLWKQAQKLLEDNKNNQLIFLAFTVQWCGDCKMMSPIINKIALKYKNLKKISFIEVDAEEANLLRDPNTNWEVLKVPTFILLQGQNIVEKGYEYIPEEILIDWIEKRLSAIS</sequence>
<keyword evidence="3" id="KW-1185">Reference proteome</keyword>
<evidence type="ECO:0000313" key="3">
    <source>
        <dbReference type="Proteomes" id="UP000290985"/>
    </source>
</evidence>
<dbReference type="AlphaFoldDB" id="A0A449B1X6"/>
<dbReference type="RefSeq" id="WP_129725362.1">
    <property type="nucleotide sequence ID" value="NZ_CP101807.1"/>
</dbReference>